<dbReference type="InterPro" id="IPR036652">
    <property type="entry name" value="YjeF_N_dom_sf"/>
</dbReference>
<dbReference type="PROSITE" id="PS51385">
    <property type="entry name" value="YJEF_N"/>
    <property type="match status" value="1"/>
</dbReference>
<dbReference type="GO" id="GO:0052856">
    <property type="term" value="F:NAD(P)HX epimerase activity"/>
    <property type="evidence" value="ECO:0007669"/>
    <property type="project" value="UniProtKB-EC"/>
</dbReference>
<keyword evidence="6" id="KW-0521">NADP</keyword>
<dbReference type="Proteomes" id="UP000887013">
    <property type="component" value="Unassembled WGS sequence"/>
</dbReference>
<name>A0A8X6NUF0_NEPPI</name>
<accession>A0A8X6NUF0</accession>
<evidence type="ECO:0000256" key="9">
    <source>
        <dbReference type="ARBA" id="ARBA00023235"/>
    </source>
</evidence>
<keyword evidence="5" id="KW-0547">Nucleotide-binding</keyword>
<keyword evidence="7" id="KW-0630">Potassium</keyword>
<evidence type="ECO:0000256" key="2">
    <source>
        <dbReference type="ARBA" id="ARBA00000909"/>
    </source>
</evidence>
<evidence type="ECO:0000256" key="3">
    <source>
        <dbReference type="ARBA" id="ARBA00012228"/>
    </source>
</evidence>
<evidence type="ECO:0000256" key="7">
    <source>
        <dbReference type="ARBA" id="ARBA00022958"/>
    </source>
</evidence>
<sequence length="140" mass="15483">MQLVVGDKLVQVGVLFPLQNSRVEGLTLDARQICRECKTSRWRGVELLASLMLGETVRMNTFNKPLNLKSSQELVININKELFEDYNFSGDQLMELAGLSVATVISKTDSSNEMKKKFTLLVLCGSGNNGGDGLVCARHF</sequence>
<comment type="catalytic activity">
    <reaction evidence="2">
        <text>(6R)-NADPHX = (6S)-NADPHX</text>
        <dbReference type="Rhea" id="RHEA:32227"/>
        <dbReference type="ChEBI" id="CHEBI:64076"/>
        <dbReference type="ChEBI" id="CHEBI:64077"/>
        <dbReference type="EC" id="5.1.99.6"/>
    </reaction>
</comment>
<proteinExistence type="predicted"/>
<dbReference type="GO" id="GO:0000166">
    <property type="term" value="F:nucleotide binding"/>
    <property type="evidence" value="ECO:0007669"/>
    <property type="project" value="UniProtKB-KW"/>
</dbReference>
<feature type="domain" description="YjeF N-terminal" evidence="10">
    <location>
        <begin position="75"/>
        <end position="140"/>
    </location>
</feature>
<dbReference type="PANTHER" id="PTHR13232:SF10">
    <property type="entry name" value="NAD(P)H-HYDRATE EPIMERASE"/>
    <property type="match status" value="1"/>
</dbReference>
<dbReference type="AlphaFoldDB" id="A0A8X6NUF0"/>
<evidence type="ECO:0000256" key="4">
    <source>
        <dbReference type="ARBA" id="ARBA00022723"/>
    </source>
</evidence>
<keyword evidence="4" id="KW-0479">Metal-binding</keyword>
<evidence type="ECO:0000256" key="8">
    <source>
        <dbReference type="ARBA" id="ARBA00023027"/>
    </source>
</evidence>
<evidence type="ECO:0000256" key="1">
    <source>
        <dbReference type="ARBA" id="ARBA00000013"/>
    </source>
</evidence>
<dbReference type="Gene3D" id="3.40.50.10260">
    <property type="entry name" value="YjeF N-terminal domain"/>
    <property type="match status" value="1"/>
</dbReference>
<comment type="catalytic activity">
    <reaction evidence="1">
        <text>(6R)-NADHX = (6S)-NADHX</text>
        <dbReference type="Rhea" id="RHEA:32215"/>
        <dbReference type="ChEBI" id="CHEBI:64074"/>
        <dbReference type="ChEBI" id="CHEBI:64075"/>
        <dbReference type="EC" id="5.1.99.6"/>
    </reaction>
</comment>
<evidence type="ECO:0000313" key="11">
    <source>
        <dbReference type="EMBL" id="GFT32318.1"/>
    </source>
</evidence>
<dbReference type="GO" id="GO:0005739">
    <property type="term" value="C:mitochondrion"/>
    <property type="evidence" value="ECO:0007669"/>
    <property type="project" value="TreeGrafter"/>
</dbReference>
<dbReference type="EMBL" id="BMAW01013147">
    <property type="protein sequence ID" value="GFT32318.1"/>
    <property type="molecule type" value="Genomic_DNA"/>
</dbReference>
<dbReference type="InterPro" id="IPR004443">
    <property type="entry name" value="YjeF_N_dom"/>
</dbReference>
<dbReference type="SUPFAM" id="SSF64153">
    <property type="entry name" value="YjeF N-terminal domain-like"/>
    <property type="match status" value="1"/>
</dbReference>
<protein>
    <recommendedName>
        <fullName evidence="3">NAD(P)H-hydrate epimerase</fullName>
        <ecNumber evidence="3">5.1.99.6</ecNumber>
    </recommendedName>
</protein>
<evidence type="ECO:0000313" key="12">
    <source>
        <dbReference type="Proteomes" id="UP000887013"/>
    </source>
</evidence>
<evidence type="ECO:0000256" key="5">
    <source>
        <dbReference type="ARBA" id="ARBA00022741"/>
    </source>
</evidence>
<dbReference type="EC" id="5.1.99.6" evidence="3"/>
<dbReference type="Pfam" id="PF03853">
    <property type="entry name" value="YjeF_N"/>
    <property type="match status" value="1"/>
</dbReference>
<reference evidence="11" key="1">
    <citation type="submission" date="2020-08" db="EMBL/GenBank/DDBJ databases">
        <title>Multicomponent nature underlies the extraordinary mechanical properties of spider dragline silk.</title>
        <authorList>
            <person name="Kono N."/>
            <person name="Nakamura H."/>
            <person name="Mori M."/>
            <person name="Yoshida Y."/>
            <person name="Ohtoshi R."/>
            <person name="Malay A.D."/>
            <person name="Moran D.A.P."/>
            <person name="Tomita M."/>
            <person name="Numata K."/>
            <person name="Arakawa K."/>
        </authorList>
    </citation>
    <scope>NUCLEOTIDE SEQUENCE</scope>
</reference>
<keyword evidence="8" id="KW-0520">NAD</keyword>
<dbReference type="PANTHER" id="PTHR13232">
    <property type="entry name" value="NAD(P)H-HYDRATE EPIMERASE"/>
    <property type="match status" value="1"/>
</dbReference>
<keyword evidence="12" id="KW-1185">Reference proteome</keyword>
<dbReference type="InterPro" id="IPR032976">
    <property type="entry name" value="YJEFN_prot_NAXE-like"/>
</dbReference>
<organism evidence="11 12">
    <name type="scientific">Nephila pilipes</name>
    <name type="common">Giant wood spider</name>
    <name type="synonym">Nephila maculata</name>
    <dbReference type="NCBI Taxonomy" id="299642"/>
    <lineage>
        <taxon>Eukaryota</taxon>
        <taxon>Metazoa</taxon>
        <taxon>Ecdysozoa</taxon>
        <taxon>Arthropoda</taxon>
        <taxon>Chelicerata</taxon>
        <taxon>Arachnida</taxon>
        <taxon>Araneae</taxon>
        <taxon>Araneomorphae</taxon>
        <taxon>Entelegynae</taxon>
        <taxon>Araneoidea</taxon>
        <taxon>Nephilidae</taxon>
        <taxon>Nephila</taxon>
    </lineage>
</organism>
<evidence type="ECO:0000259" key="10">
    <source>
        <dbReference type="PROSITE" id="PS51385"/>
    </source>
</evidence>
<dbReference type="OrthoDB" id="10064708at2759"/>
<keyword evidence="9" id="KW-0413">Isomerase</keyword>
<evidence type="ECO:0000256" key="6">
    <source>
        <dbReference type="ARBA" id="ARBA00022857"/>
    </source>
</evidence>
<dbReference type="GO" id="GO:0046872">
    <property type="term" value="F:metal ion binding"/>
    <property type="evidence" value="ECO:0007669"/>
    <property type="project" value="UniProtKB-KW"/>
</dbReference>
<comment type="caution">
    <text evidence="11">The sequence shown here is derived from an EMBL/GenBank/DDBJ whole genome shotgun (WGS) entry which is preliminary data.</text>
</comment>
<gene>
    <name evidence="11" type="primary">ISCW022186</name>
    <name evidence="11" type="ORF">NPIL_16291</name>
</gene>